<evidence type="ECO:0000256" key="4">
    <source>
        <dbReference type="ARBA" id="ARBA00022741"/>
    </source>
</evidence>
<dbReference type="EC" id="2.7.11.1" evidence="1"/>
<feature type="transmembrane region" description="Helical" evidence="9">
    <location>
        <begin position="447"/>
        <end position="471"/>
    </location>
</feature>
<feature type="region of interest" description="Disordered" evidence="8">
    <location>
        <begin position="376"/>
        <end position="416"/>
    </location>
</feature>
<dbReference type="InterPro" id="IPR011009">
    <property type="entry name" value="Kinase-like_dom_sf"/>
</dbReference>
<dbReference type="Pfam" id="PF00069">
    <property type="entry name" value="Pkinase"/>
    <property type="match status" value="1"/>
</dbReference>
<feature type="domain" description="Protein kinase" evidence="10">
    <location>
        <begin position="12"/>
        <end position="292"/>
    </location>
</feature>
<accession>A0A1H5N415</accession>
<dbReference type="PROSITE" id="PS00108">
    <property type="entry name" value="PROTEIN_KINASE_ST"/>
    <property type="match status" value="1"/>
</dbReference>
<keyword evidence="5 11" id="KW-0418">Kinase</keyword>
<feature type="compositionally biased region" description="Basic and acidic residues" evidence="8">
    <location>
        <begin position="403"/>
        <end position="416"/>
    </location>
</feature>
<gene>
    <name evidence="11" type="ORF">SAMN04488554_3913</name>
</gene>
<evidence type="ECO:0000256" key="5">
    <source>
        <dbReference type="ARBA" id="ARBA00022777"/>
    </source>
</evidence>
<keyword evidence="2 11" id="KW-0723">Serine/threonine-protein kinase</keyword>
<dbReference type="RefSeq" id="WP_175477229.1">
    <property type="nucleotide sequence ID" value="NZ_FNTX01000002.1"/>
</dbReference>
<proteinExistence type="predicted"/>
<dbReference type="SMART" id="SM00220">
    <property type="entry name" value="S_TKc"/>
    <property type="match status" value="1"/>
</dbReference>
<dbReference type="PANTHER" id="PTHR43289">
    <property type="entry name" value="MITOGEN-ACTIVATED PROTEIN KINASE KINASE KINASE 20-RELATED"/>
    <property type="match status" value="1"/>
</dbReference>
<sequence>MNEDDAPVIPGFEYLRTIGHGGFSDVYLYRQQMPVRDVAIKVLRTESLTPEGRARFAAEANLMARLSGHTGIADVLSADVDADGDPYLVMEYCPGGSLGERYRTEPMSVAEVLELGVRIASALESAHRLGIVHRDVKPSNLLLTEYGVTVLGDFGISTIDETFPEATRARAEMYSGLDVEVEDSVGMSLPWAAPETVADPPISNMRSDRYSLGATLYSLLEGRSPHEAPDGPNGSAHLTGRIRSGFVARMQRTDVPASLEQALRTAMAYDPAERFDSMLELALALQDVQRELGLGVTGLEIPMSAGPLPTTVDPTPTVVPGAGAGSGAPGDGSGGPPGTGPAGGGTGANSAGPPGNDDPERAAIPASDLSDRAAQTWLPGAAGPPSSAAAPSEDDQRTNGQEQDGRGAEDSARAPDRAPMAAGFVPMVPLDAPVAAPGARTRTLGQAALIGAVAFVVLAVVVGGGLLVDWLSTPHFTGRAVDNLEVVETTAHAYDVTVPDGLDPPEGLQSRVLVAAAGTGEADTATVFISTDEGTWAEGDTLVLNPHEGESAGDLALVDVARLREALNLEPTEPIAPGLMVLTAAPQAYFVNVTPELGVSSSDSSLVVVSVVE</sequence>
<keyword evidence="4 7" id="KW-0547">Nucleotide-binding</keyword>
<evidence type="ECO:0000256" key="6">
    <source>
        <dbReference type="ARBA" id="ARBA00022840"/>
    </source>
</evidence>
<dbReference type="CDD" id="cd14014">
    <property type="entry name" value="STKc_PknB_like"/>
    <property type="match status" value="1"/>
</dbReference>
<evidence type="ECO:0000256" key="9">
    <source>
        <dbReference type="SAM" id="Phobius"/>
    </source>
</evidence>
<protein>
    <recommendedName>
        <fullName evidence="1">non-specific serine/threonine protein kinase</fullName>
        <ecNumber evidence="1">2.7.11.1</ecNumber>
    </recommendedName>
</protein>
<keyword evidence="12" id="KW-1185">Reference proteome</keyword>
<dbReference type="PANTHER" id="PTHR43289:SF6">
    <property type="entry name" value="SERINE_THREONINE-PROTEIN KINASE NEKL-3"/>
    <property type="match status" value="1"/>
</dbReference>
<keyword evidence="9" id="KW-0472">Membrane</keyword>
<dbReference type="InterPro" id="IPR008271">
    <property type="entry name" value="Ser/Thr_kinase_AS"/>
</dbReference>
<feature type="region of interest" description="Disordered" evidence="8">
    <location>
        <begin position="305"/>
        <end position="363"/>
    </location>
</feature>
<dbReference type="SUPFAM" id="SSF56112">
    <property type="entry name" value="Protein kinase-like (PK-like)"/>
    <property type="match status" value="1"/>
</dbReference>
<keyword evidence="6 7" id="KW-0067">ATP-binding</keyword>
<evidence type="ECO:0000256" key="8">
    <source>
        <dbReference type="SAM" id="MobiDB-lite"/>
    </source>
</evidence>
<dbReference type="STRING" id="648782.SAMN04488554_3913"/>
<dbReference type="InterPro" id="IPR017441">
    <property type="entry name" value="Protein_kinase_ATP_BS"/>
</dbReference>
<dbReference type="AlphaFoldDB" id="A0A1H5N415"/>
<name>A0A1H5N415_9MICO</name>
<evidence type="ECO:0000313" key="11">
    <source>
        <dbReference type="EMBL" id="SEE96246.1"/>
    </source>
</evidence>
<keyword evidence="9" id="KW-0812">Transmembrane</keyword>
<reference evidence="12" key="1">
    <citation type="submission" date="2016-10" db="EMBL/GenBank/DDBJ databases">
        <authorList>
            <person name="Varghese N."/>
            <person name="Submissions S."/>
        </authorList>
    </citation>
    <scope>NUCLEOTIDE SEQUENCE [LARGE SCALE GENOMIC DNA]</scope>
    <source>
        <strain evidence="12">DSM 21368</strain>
    </source>
</reference>
<evidence type="ECO:0000256" key="2">
    <source>
        <dbReference type="ARBA" id="ARBA00022527"/>
    </source>
</evidence>
<organism evidence="11 12">
    <name type="scientific">Ruania alba</name>
    <dbReference type="NCBI Taxonomy" id="648782"/>
    <lineage>
        <taxon>Bacteria</taxon>
        <taxon>Bacillati</taxon>
        <taxon>Actinomycetota</taxon>
        <taxon>Actinomycetes</taxon>
        <taxon>Micrococcales</taxon>
        <taxon>Ruaniaceae</taxon>
        <taxon>Ruania</taxon>
    </lineage>
</organism>
<dbReference type="Proteomes" id="UP000199220">
    <property type="component" value="Unassembled WGS sequence"/>
</dbReference>
<dbReference type="PROSITE" id="PS50011">
    <property type="entry name" value="PROTEIN_KINASE_DOM"/>
    <property type="match status" value="1"/>
</dbReference>
<feature type="binding site" evidence="7">
    <location>
        <position position="41"/>
    </location>
    <ligand>
        <name>ATP</name>
        <dbReference type="ChEBI" id="CHEBI:30616"/>
    </ligand>
</feature>
<dbReference type="GO" id="GO:0005524">
    <property type="term" value="F:ATP binding"/>
    <property type="evidence" value="ECO:0007669"/>
    <property type="project" value="UniProtKB-UniRule"/>
</dbReference>
<evidence type="ECO:0000256" key="3">
    <source>
        <dbReference type="ARBA" id="ARBA00022679"/>
    </source>
</evidence>
<evidence type="ECO:0000256" key="7">
    <source>
        <dbReference type="PROSITE-ProRule" id="PRU10141"/>
    </source>
</evidence>
<dbReference type="Gene3D" id="1.10.510.10">
    <property type="entry name" value="Transferase(Phosphotransferase) domain 1"/>
    <property type="match status" value="1"/>
</dbReference>
<feature type="compositionally biased region" description="Low complexity" evidence="8">
    <location>
        <begin position="379"/>
        <end position="391"/>
    </location>
</feature>
<dbReference type="InterPro" id="IPR000719">
    <property type="entry name" value="Prot_kinase_dom"/>
</dbReference>
<dbReference type="PROSITE" id="PS00107">
    <property type="entry name" value="PROTEIN_KINASE_ATP"/>
    <property type="match status" value="1"/>
</dbReference>
<evidence type="ECO:0000259" key="10">
    <source>
        <dbReference type="PROSITE" id="PS50011"/>
    </source>
</evidence>
<keyword evidence="9" id="KW-1133">Transmembrane helix</keyword>
<dbReference type="GO" id="GO:0004674">
    <property type="term" value="F:protein serine/threonine kinase activity"/>
    <property type="evidence" value="ECO:0007669"/>
    <property type="project" value="UniProtKB-KW"/>
</dbReference>
<feature type="compositionally biased region" description="Low complexity" evidence="8">
    <location>
        <begin position="309"/>
        <end position="321"/>
    </location>
</feature>
<feature type="compositionally biased region" description="Gly residues" evidence="8">
    <location>
        <begin position="322"/>
        <end position="347"/>
    </location>
</feature>
<dbReference type="EMBL" id="FNTX01000002">
    <property type="protein sequence ID" value="SEE96246.1"/>
    <property type="molecule type" value="Genomic_DNA"/>
</dbReference>
<keyword evidence="3" id="KW-0808">Transferase</keyword>
<evidence type="ECO:0000256" key="1">
    <source>
        <dbReference type="ARBA" id="ARBA00012513"/>
    </source>
</evidence>
<evidence type="ECO:0000313" key="12">
    <source>
        <dbReference type="Proteomes" id="UP000199220"/>
    </source>
</evidence>